<evidence type="ECO:0000313" key="3">
    <source>
        <dbReference type="Proteomes" id="UP000485058"/>
    </source>
</evidence>
<sequence length="64" mass="6985">MSVSFASKKTTRGSQGWVEDTQRRKEGFMLTFEAVARAVSVLEGGGSGMLAQLLAPLELMTRHQ</sequence>
<evidence type="ECO:0000313" key="2">
    <source>
        <dbReference type="EMBL" id="GFH10338.1"/>
    </source>
</evidence>
<organism evidence="2 3">
    <name type="scientific">Haematococcus lacustris</name>
    <name type="common">Green alga</name>
    <name type="synonym">Haematococcus pluvialis</name>
    <dbReference type="NCBI Taxonomy" id="44745"/>
    <lineage>
        <taxon>Eukaryota</taxon>
        <taxon>Viridiplantae</taxon>
        <taxon>Chlorophyta</taxon>
        <taxon>core chlorophytes</taxon>
        <taxon>Chlorophyceae</taxon>
        <taxon>CS clade</taxon>
        <taxon>Chlamydomonadales</taxon>
        <taxon>Haematococcaceae</taxon>
        <taxon>Haematococcus</taxon>
    </lineage>
</organism>
<dbReference type="Proteomes" id="UP000485058">
    <property type="component" value="Unassembled WGS sequence"/>
</dbReference>
<feature type="non-terminal residue" evidence="2">
    <location>
        <position position="64"/>
    </location>
</feature>
<feature type="non-terminal residue" evidence="2">
    <location>
        <position position="1"/>
    </location>
</feature>
<keyword evidence="3" id="KW-1185">Reference proteome</keyword>
<evidence type="ECO:0000256" key="1">
    <source>
        <dbReference type="SAM" id="MobiDB-lite"/>
    </source>
</evidence>
<feature type="compositionally biased region" description="Polar residues" evidence="1">
    <location>
        <begin position="1"/>
        <end position="14"/>
    </location>
</feature>
<protein>
    <submittedName>
        <fullName evidence="2">Uncharacterized protein</fullName>
    </submittedName>
</protein>
<gene>
    <name evidence="2" type="ORF">HaLaN_05632</name>
</gene>
<dbReference type="AlphaFoldDB" id="A0A699YRI3"/>
<comment type="caution">
    <text evidence="2">The sequence shown here is derived from an EMBL/GenBank/DDBJ whole genome shotgun (WGS) entry which is preliminary data.</text>
</comment>
<feature type="region of interest" description="Disordered" evidence="1">
    <location>
        <begin position="1"/>
        <end position="20"/>
    </location>
</feature>
<reference evidence="2 3" key="1">
    <citation type="submission" date="2020-02" db="EMBL/GenBank/DDBJ databases">
        <title>Draft genome sequence of Haematococcus lacustris strain NIES-144.</title>
        <authorList>
            <person name="Morimoto D."/>
            <person name="Nakagawa S."/>
            <person name="Yoshida T."/>
            <person name="Sawayama S."/>
        </authorList>
    </citation>
    <scope>NUCLEOTIDE SEQUENCE [LARGE SCALE GENOMIC DNA]</scope>
    <source>
        <strain evidence="2 3">NIES-144</strain>
    </source>
</reference>
<accession>A0A699YRI3</accession>
<dbReference type="EMBL" id="BLLF01000307">
    <property type="protein sequence ID" value="GFH10338.1"/>
    <property type="molecule type" value="Genomic_DNA"/>
</dbReference>
<name>A0A699YRI3_HAELA</name>
<proteinExistence type="predicted"/>